<reference evidence="3" key="1">
    <citation type="submission" date="2018-09" db="EMBL/GenBank/DDBJ databases">
        <title>The complete genome of Acinetobacter sp. strain WCHAc010005.</title>
        <authorList>
            <person name="Hu Y."/>
            <person name="Long H."/>
            <person name="Feng Y."/>
            <person name="Zong Z."/>
        </authorList>
    </citation>
    <scope>NUCLEOTIDE SEQUENCE [LARGE SCALE GENOMIC DNA]</scope>
    <source>
        <strain evidence="3">WCHAc010005</strain>
    </source>
</reference>
<keyword evidence="1" id="KW-0812">Transmembrane</keyword>
<proteinExistence type="predicted"/>
<sequence length="397" mass="47076">MKQIIFAHVFVILLIVALLSVFSYGYGAGYVYIHWRETQVQTNVWVLFVFLALFSFCIQLIWLGVKRYLSREKRKIETVFDFKNLHPYEQLGVIWLLEASNDQQDFVQNVFAQSGLLKGVIDSRLYWMQQQFPQALEALNTVSASAFELAEIQRIEIYLAQNDEEKALTHLEFLTQHELSPWLKNVRNAYEIKLNELWGKFAFCFPWGYLRSTRYGHLDAAHKQAWLEQLLQHFDQATVENLQDLKQRYEALGDQVYLRNSEIKTLWLKVLSRLPEMSEQHEALALHLLDQQFDQDVFYLWFQQQLLKQNPDYIQVEQKIMYWEEKYPSLPVLSFAKWHVLNATGRTEEAEQLLVLYPDHVLMNYLRIKSGFKDNDQLIKQLNSIFENNAGFMEIKI</sequence>
<keyword evidence="1" id="KW-1133">Transmembrane helix</keyword>
<organism evidence="2 3">
    <name type="scientific">Acinetobacter chinensis</name>
    <dbReference type="NCBI Taxonomy" id="2004650"/>
    <lineage>
        <taxon>Bacteria</taxon>
        <taxon>Pseudomonadati</taxon>
        <taxon>Pseudomonadota</taxon>
        <taxon>Gammaproteobacteria</taxon>
        <taxon>Moraxellales</taxon>
        <taxon>Moraxellaceae</taxon>
        <taxon>Acinetobacter</taxon>
    </lineage>
</organism>
<dbReference type="AlphaFoldDB" id="A0A3B7LRV2"/>
<evidence type="ECO:0000256" key="1">
    <source>
        <dbReference type="SAM" id="Phobius"/>
    </source>
</evidence>
<protein>
    <submittedName>
        <fullName evidence="2">Heme biosynthesis protein HemY</fullName>
    </submittedName>
</protein>
<feature type="transmembrane region" description="Helical" evidence="1">
    <location>
        <begin position="43"/>
        <end position="65"/>
    </location>
</feature>
<dbReference type="RefSeq" id="WP_087513601.1">
    <property type="nucleotide sequence ID" value="NZ_CP032134.1"/>
</dbReference>
<accession>A0A3B7LRV2</accession>
<evidence type="ECO:0000313" key="3">
    <source>
        <dbReference type="Proteomes" id="UP000263753"/>
    </source>
</evidence>
<dbReference type="KEGG" id="achi:CDG60_02155"/>
<name>A0A3B7LRV2_9GAMM</name>
<dbReference type="EMBL" id="CP032134">
    <property type="protein sequence ID" value="AXY55510.1"/>
    <property type="molecule type" value="Genomic_DNA"/>
</dbReference>
<keyword evidence="1" id="KW-0472">Membrane</keyword>
<dbReference type="Proteomes" id="UP000263753">
    <property type="component" value="Chromosome"/>
</dbReference>
<evidence type="ECO:0000313" key="2">
    <source>
        <dbReference type="EMBL" id="AXY55510.1"/>
    </source>
</evidence>
<gene>
    <name evidence="2" type="ORF">CDG60_02155</name>
</gene>